<dbReference type="Proteomes" id="UP000295277">
    <property type="component" value="Unassembled WGS sequence"/>
</dbReference>
<evidence type="ECO:0000313" key="2">
    <source>
        <dbReference type="Proteomes" id="UP000295277"/>
    </source>
</evidence>
<dbReference type="AlphaFoldDB" id="A0A4R1Z2N3"/>
<dbReference type="EMBL" id="SLVM01000002">
    <property type="protein sequence ID" value="TCM87453.1"/>
    <property type="molecule type" value="Genomic_DNA"/>
</dbReference>
<gene>
    <name evidence="1" type="ORF">EV216_1023</name>
</gene>
<evidence type="ECO:0000313" key="1">
    <source>
        <dbReference type="EMBL" id="TCM87453.1"/>
    </source>
</evidence>
<keyword evidence="2" id="KW-1185">Reference proteome</keyword>
<reference evidence="1 2" key="1">
    <citation type="submission" date="2019-03" db="EMBL/GenBank/DDBJ databases">
        <title>Genomic Encyclopedia of Type Strains, Phase IV (KMG-IV): sequencing the most valuable type-strain genomes for metagenomic binning, comparative biology and taxonomic classification.</title>
        <authorList>
            <person name="Goeker M."/>
        </authorList>
    </citation>
    <scope>NUCLEOTIDE SEQUENCE [LARGE SCALE GENOMIC DNA]</scope>
    <source>
        <strain evidence="1 2">DSM 21153</strain>
    </source>
</reference>
<protein>
    <submittedName>
        <fullName evidence="1">Uncharacterized protein</fullName>
    </submittedName>
</protein>
<organism evidence="1 2">
    <name type="scientific">Rhodovulum steppense</name>
    <dbReference type="NCBI Taxonomy" id="540251"/>
    <lineage>
        <taxon>Bacteria</taxon>
        <taxon>Pseudomonadati</taxon>
        <taxon>Pseudomonadota</taxon>
        <taxon>Alphaproteobacteria</taxon>
        <taxon>Rhodobacterales</taxon>
        <taxon>Paracoccaceae</taxon>
        <taxon>Rhodovulum</taxon>
    </lineage>
</organism>
<accession>A0A4R1Z2N3</accession>
<comment type="caution">
    <text evidence="1">The sequence shown here is derived from an EMBL/GenBank/DDBJ whole genome shotgun (WGS) entry which is preliminary data.</text>
</comment>
<sequence>MAWTPRVTPEACFQHDRDMAFPGSGAADQHHVLGRVHELAPMELTHEGFIDLAGGEVEA</sequence>
<proteinExistence type="predicted"/>
<name>A0A4R1Z2N3_9RHOB</name>